<dbReference type="InterPro" id="IPR051398">
    <property type="entry name" value="Polysacch_Deacetylase"/>
</dbReference>
<gene>
    <name evidence="4" type="ORF">FC83_GL002929</name>
</gene>
<reference evidence="4 5" key="1">
    <citation type="journal article" date="2015" name="Genome Announc.">
        <title>Expanding the biotechnology potential of lactobacilli through comparative genomics of 213 strains and associated genera.</title>
        <authorList>
            <person name="Sun Z."/>
            <person name="Harris H.M."/>
            <person name="McCann A."/>
            <person name="Guo C."/>
            <person name="Argimon S."/>
            <person name="Zhang W."/>
            <person name="Yang X."/>
            <person name="Jeffery I.B."/>
            <person name="Cooney J.C."/>
            <person name="Kagawa T.F."/>
            <person name="Liu W."/>
            <person name="Song Y."/>
            <person name="Salvetti E."/>
            <person name="Wrobel A."/>
            <person name="Rasinkangas P."/>
            <person name="Parkhill J."/>
            <person name="Rea M.C."/>
            <person name="O'Sullivan O."/>
            <person name="Ritari J."/>
            <person name="Douillard F.P."/>
            <person name="Paul Ross R."/>
            <person name="Yang R."/>
            <person name="Briner A.E."/>
            <person name="Felis G.E."/>
            <person name="de Vos W.M."/>
            <person name="Barrangou R."/>
            <person name="Klaenhammer T.R."/>
            <person name="Caufield P.W."/>
            <person name="Cui Y."/>
            <person name="Zhang H."/>
            <person name="O'Toole P.W."/>
        </authorList>
    </citation>
    <scope>NUCLEOTIDE SEQUENCE [LARGE SCALE GENOMIC DNA]</scope>
    <source>
        <strain evidence="4 5">DSM 18527</strain>
    </source>
</reference>
<dbReference type="GO" id="GO:0005576">
    <property type="term" value="C:extracellular region"/>
    <property type="evidence" value="ECO:0007669"/>
    <property type="project" value="UniProtKB-SubCell"/>
</dbReference>
<evidence type="ECO:0000259" key="3">
    <source>
        <dbReference type="PROSITE" id="PS51677"/>
    </source>
</evidence>
<dbReference type="Gene3D" id="3.20.20.370">
    <property type="entry name" value="Glycoside hydrolase/deacetylase"/>
    <property type="match status" value="1"/>
</dbReference>
<comment type="subcellular location">
    <subcellularLocation>
        <location evidence="1">Secreted</location>
    </subcellularLocation>
</comment>
<accession>X0PIK3</accession>
<dbReference type="AlphaFoldDB" id="X0PIK3"/>
<organism evidence="4 5">
    <name type="scientific">Agrilactobacillus composti DSM 18527 = JCM 14202</name>
    <dbReference type="NCBI Taxonomy" id="1423734"/>
    <lineage>
        <taxon>Bacteria</taxon>
        <taxon>Bacillati</taxon>
        <taxon>Bacillota</taxon>
        <taxon>Bacilli</taxon>
        <taxon>Lactobacillales</taxon>
        <taxon>Lactobacillaceae</taxon>
        <taxon>Agrilactobacillus</taxon>
    </lineage>
</organism>
<dbReference type="PANTHER" id="PTHR34216:SF3">
    <property type="entry name" value="POLY-BETA-1,6-N-ACETYL-D-GLUCOSAMINE N-DEACETYLASE"/>
    <property type="match status" value="1"/>
</dbReference>
<dbReference type="STRING" id="1423734.FC83_GL002929"/>
<dbReference type="Proteomes" id="UP000051236">
    <property type="component" value="Unassembled WGS sequence"/>
</dbReference>
<keyword evidence="5" id="KW-1185">Reference proteome</keyword>
<evidence type="ECO:0000313" key="5">
    <source>
        <dbReference type="Proteomes" id="UP000051236"/>
    </source>
</evidence>
<dbReference type="PANTHER" id="PTHR34216">
    <property type="match status" value="1"/>
</dbReference>
<dbReference type="InterPro" id="IPR002509">
    <property type="entry name" value="NODB_dom"/>
</dbReference>
<evidence type="ECO:0000313" key="4">
    <source>
        <dbReference type="EMBL" id="KRM33361.1"/>
    </source>
</evidence>
<dbReference type="SUPFAM" id="SSF88713">
    <property type="entry name" value="Glycoside hydrolase/deacetylase"/>
    <property type="match status" value="1"/>
</dbReference>
<dbReference type="OrthoDB" id="9812065at2"/>
<dbReference type="PATRIC" id="fig|1423734.3.peg.2978"/>
<proteinExistence type="predicted"/>
<dbReference type="PROSITE" id="PS51677">
    <property type="entry name" value="NODB"/>
    <property type="match status" value="1"/>
</dbReference>
<dbReference type="EMBL" id="AZGA01000054">
    <property type="protein sequence ID" value="KRM33361.1"/>
    <property type="molecule type" value="Genomic_DNA"/>
</dbReference>
<protein>
    <recommendedName>
        <fullName evidence="3">NodB homology domain-containing protein</fullName>
    </recommendedName>
</protein>
<dbReference type="CDD" id="cd10918">
    <property type="entry name" value="CE4_NodB_like_5s_6s"/>
    <property type="match status" value="1"/>
</dbReference>
<dbReference type="GO" id="GO:0005975">
    <property type="term" value="P:carbohydrate metabolic process"/>
    <property type="evidence" value="ECO:0007669"/>
    <property type="project" value="InterPro"/>
</dbReference>
<evidence type="ECO:0000256" key="1">
    <source>
        <dbReference type="ARBA" id="ARBA00004613"/>
    </source>
</evidence>
<keyword evidence="2" id="KW-0732">Signal</keyword>
<dbReference type="InterPro" id="IPR011330">
    <property type="entry name" value="Glyco_hydro/deAcase_b/a-brl"/>
</dbReference>
<feature type="domain" description="NodB homology" evidence="3">
    <location>
        <begin position="342"/>
        <end position="521"/>
    </location>
</feature>
<dbReference type="RefSeq" id="WP_035456339.1">
    <property type="nucleotide sequence ID" value="NZ_AZGA01000054.1"/>
</dbReference>
<sequence>MQNIFTLSSQALRFIQAPAAQSKVPFSDGKLAEWVDAQPQGWFNWVTPGSYTYADLTTASSTVPASNNDAEETGTIDFFGIGDGSYIAAEADASNGTKDSWFFNNPMSPTVICWVPFSGDVNVYNTFKRNRNLIDRISVSTSTPVANDTENRNSNVINVNGAIWFQLDKDRWITPHADFNQQGLAKTDDVIYHDADQIVNDSATISAAQDTPAYDTPYILDQRQLGHNVAAGTTSINTGNGGIVSVDGQLWGQTEDGEWFTNHEYYQSGSEMETYDRKDNPITLPVLAYHDISDNPESRSIWAMPVAQFKEEMDWLNEMGYHTLTIDETYAALRDNTLPYDKCVTITFDDGYAGWNENVASILKSNNQTAIFFKISKGTGYDYTAAKDLSEQGFAIGGHTSTHLDQSTLPYWNQETQYAKTITEISEGMGGNVTGFDFLAYPEGGHNYLSWLAAKNAGYKMAFLYNNRIATAFSNDQEKYEVSRVRMESSFFNTSGNTLLDKGNKDQFIEALTTNRPTSRF</sequence>
<evidence type="ECO:0000256" key="2">
    <source>
        <dbReference type="ARBA" id="ARBA00022729"/>
    </source>
</evidence>
<comment type="caution">
    <text evidence="4">The sequence shown here is derived from an EMBL/GenBank/DDBJ whole genome shotgun (WGS) entry which is preliminary data.</text>
</comment>
<dbReference type="Pfam" id="PF01522">
    <property type="entry name" value="Polysacc_deac_1"/>
    <property type="match status" value="1"/>
</dbReference>
<dbReference type="eggNOG" id="COG0726">
    <property type="taxonomic scope" value="Bacteria"/>
</dbReference>
<name>X0PIK3_9LACO</name>
<dbReference type="GO" id="GO:0016810">
    <property type="term" value="F:hydrolase activity, acting on carbon-nitrogen (but not peptide) bonds"/>
    <property type="evidence" value="ECO:0007669"/>
    <property type="project" value="InterPro"/>
</dbReference>